<evidence type="ECO:0000256" key="3">
    <source>
        <dbReference type="SAM" id="SignalP"/>
    </source>
</evidence>
<evidence type="ECO:0000256" key="2">
    <source>
        <dbReference type="ARBA" id="ARBA00022801"/>
    </source>
</evidence>
<dbReference type="InterPro" id="IPR036034">
    <property type="entry name" value="PDZ_sf"/>
</dbReference>
<dbReference type="PANTHER" id="PTHR43343">
    <property type="entry name" value="PEPTIDASE S12"/>
    <property type="match status" value="1"/>
</dbReference>
<evidence type="ECO:0000256" key="1">
    <source>
        <dbReference type="ARBA" id="ARBA00022670"/>
    </source>
</evidence>
<sequence length="350" mass="36243">MTPRRLPNRPIRALLLLALAAGLAPAARCEALPPRKPATPPASFAPAVQRGSAWAVGIYMFVPGEDEPRVGAGFLVDDKGAIATSAHLVDGARQILVALPDKRLVVATLEGLDMASDVALLRVDPPPRAHPVFGRPGQLHVGDWVMAVGEPFGLERSVSAGIVSGKDRHFGDDGEVLFIQSDVSLNPGNSGGPLLDASGAIVGMNARTIVGPVGTPGASLAVPIDIVLQLVGELRKDATTPPRPRLGALFDDVPPLTAWAAGRREASGAIVLSVARGSLAEQLRLRSGDIVTAMNGRPIAGSADLVNALLAWRRATDTRIAVRRGTEDLVLTLDPGAETAQTAPASGAGR</sequence>
<dbReference type="InterPro" id="IPR001940">
    <property type="entry name" value="Peptidase_S1C"/>
</dbReference>
<evidence type="ECO:0000259" key="4">
    <source>
        <dbReference type="SMART" id="SM00228"/>
    </source>
</evidence>
<dbReference type="Proteomes" id="UP001201463">
    <property type="component" value="Unassembled WGS sequence"/>
</dbReference>
<dbReference type="Gene3D" id="2.30.42.10">
    <property type="match status" value="1"/>
</dbReference>
<feature type="domain" description="PDZ" evidence="4">
    <location>
        <begin position="244"/>
        <end position="326"/>
    </location>
</feature>
<evidence type="ECO:0000313" key="5">
    <source>
        <dbReference type="EMBL" id="MCE4539759.1"/>
    </source>
</evidence>
<dbReference type="SUPFAM" id="SSF50494">
    <property type="entry name" value="Trypsin-like serine proteases"/>
    <property type="match status" value="1"/>
</dbReference>
<keyword evidence="6" id="KW-1185">Reference proteome</keyword>
<reference evidence="5 6" key="1">
    <citation type="submission" date="2021-12" db="EMBL/GenBank/DDBJ databases">
        <title>Genome seq of p7.</title>
        <authorList>
            <person name="Seo T."/>
        </authorList>
    </citation>
    <scope>NUCLEOTIDE SEQUENCE [LARGE SCALE GENOMIC DNA]</scope>
    <source>
        <strain evidence="5 6">P7</strain>
    </source>
</reference>
<organism evidence="5 6">
    <name type="scientific">Pelomonas caseinilytica</name>
    <dbReference type="NCBI Taxonomy" id="2906763"/>
    <lineage>
        <taxon>Bacteria</taxon>
        <taxon>Pseudomonadati</taxon>
        <taxon>Pseudomonadota</taxon>
        <taxon>Betaproteobacteria</taxon>
        <taxon>Burkholderiales</taxon>
        <taxon>Sphaerotilaceae</taxon>
        <taxon>Roseateles</taxon>
    </lineage>
</organism>
<comment type="caution">
    <text evidence="5">The sequence shown here is derived from an EMBL/GenBank/DDBJ whole genome shotgun (WGS) entry which is preliminary data.</text>
</comment>
<protein>
    <submittedName>
        <fullName evidence="5">Trypsin-like peptidase domain-containing protein</fullName>
    </submittedName>
</protein>
<keyword evidence="3" id="KW-0732">Signal</keyword>
<dbReference type="SMART" id="SM00228">
    <property type="entry name" value="PDZ"/>
    <property type="match status" value="1"/>
</dbReference>
<dbReference type="PRINTS" id="PR00834">
    <property type="entry name" value="PROTEASES2C"/>
</dbReference>
<dbReference type="Pfam" id="PF13365">
    <property type="entry name" value="Trypsin_2"/>
    <property type="match status" value="1"/>
</dbReference>
<dbReference type="InterPro" id="IPR001478">
    <property type="entry name" value="PDZ"/>
</dbReference>
<dbReference type="InterPro" id="IPR009003">
    <property type="entry name" value="Peptidase_S1_PA"/>
</dbReference>
<accession>A0ABS8XMB7</accession>
<dbReference type="SUPFAM" id="SSF50156">
    <property type="entry name" value="PDZ domain-like"/>
    <property type="match status" value="1"/>
</dbReference>
<dbReference type="RefSeq" id="WP_233394276.1">
    <property type="nucleotide sequence ID" value="NZ_JAJTWT010000010.1"/>
</dbReference>
<dbReference type="InterPro" id="IPR051201">
    <property type="entry name" value="Chloro_Bact_Ser_Proteases"/>
</dbReference>
<dbReference type="Gene3D" id="2.40.10.120">
    <property type="match status" value="1"/>
</dbReference>
<proteinExistence type="predicted"/>
<dbReference type="Pfam" id="PF13180">
    <property type="entry name" value="PDZ_2"/>
    <property type="match status" value="1"/>
</dbReference>
<dbReference type="PANTHER" id="PTHR43343:SF3">
    <property type="entry name" value="PROTEASE DO-LIKE 8, CHLOROPLASTIC"/>
    <property type="match status" value="1"/>
</dbReference>
<evidence type="ECO:0000313" key="6">
    <source>
        <dbReference type="Proteomes" id="UP001201463"/>
    </source>
</evidence>
<keyword evidence="1" id="KW-0645">Protease</keyword>
<keyword evidence="2" id="KW-0378">Hydrolase</keyword>
<name>A0ABS8XMB7_9BURK</name>
<gene>
    <name evidence="5" type="ORF">LXT12_21135</name>
</gene>
<dbReference type="EMBL" id="JAJTWT010000010">
    <property type="protein sequence ID" value="MCE4539759.1"/>
    <property type="molecule type" value="Genomic_DNA"/>
</dbReference>
<feature type="signal peptide" evidence="3">
    <location>
        <begin position="1"/>
        <end position="26"/>
    </location>
</feature>
<feature type="chain" id="PRO_5047017303" evidence="3">
    <location>
        <begin position="27"/>
        <end position="350"/>
    </location>
</feature>